<evidence type="ECO:0000313" key="4">
    <source>
        <dbReference type="EnsemblPlants" id="Kaladp0013s0018.1.v1.1"/>
    </source>
</evidence>
<feature type="compositionally biased region" description="Basic and acidic residues" evidence="3">
    <location>
        <begin position="453"/>
        <end position="468"/>
    </location>
</feature>
<keyword evidence="5" id="KW-1185">Reference proteome</keyword>
<dbReference type="PANTHER" id="PTHR22691">
    <property type="entry name" value="YEAST SPT2-RELATED"/>
    <property type="match status" value="1"/>
</dbReference>
<dbReference type="Gramene" id="Kaladp0013s0018.1.v1.1">
    <property type="protein sequence ID" value="Kaladp0013s0018.1.v1.1"/>
    <property type="gene ID" value="Kaladp0013s0018.v1.1"/>
</dbReference>
<proteinExistence type="inferred from homology"/>
<accession>A0A7N0SYR8</accession>
<feature type="compositionally biased region" description="Basic and acidic residues" evidence="3">
    <location>
        <begin position="262"/>
        <end position="271"/>
    </location>
</feature>
<feature type="compositionally biased region" description="Low complexity" evidence="3">
    <location>
        <begin position="202"/>
        <end position="212"/>
    </location>
</feature>
<evidence type="ECO:0000256" key="1">
    <source>
        <dbReference type="ARBA" id="ARBA00006461"/>
    </source>
</evidence>
<evidence type="ECO:0000313" key="5">
    <source>
        <dbReference type="Proteomes" id="UP000594263"/>
    </source>
</evidence>
<feature type="region of interest" description="Disordered" evidence="3">
    <location>
        <begin position="56"/>
        <end position="88"/>
    </location>
</feature>
<feature type="compositionally biased region" description="Basic and acidic residues" evidence="3">
    <location>
        <begin position="186"/>
        <end position="195"/>
    </location>
</feature>
<feature type="region of interest" description="Disordered" evidence="3">
    <location>
        <begin position="453"/>
        <end position="479"/>
    </location>
</feature>
<feature type="compositionally biased region" description="Polar residues" evidence="3">
    <location>
        <begin position="113"/>
        <end position="129"/>
    </location>
</feature>
<evidence type="ECO:0000256" key="2">
    <source>
        <dbReference type="ARBA" id="ARBA00023054"/>
    </source>
</evidence>
<dbReference type="Pfam" id="PF08243">
    <property type="entry name" value="SPT2"/>
    <property type="match status" value="1"/>
</dbReference>
<dbReference type="EnsemblPlants" id="Kaladp0013s0018.1.v1.1">
    <property type="protein sequence ID" value="Kaladp0013s0018.1.v1.1"/>
    <property type="gene ID" value="Kaladp0013s0018.v1.1"/>
</dbReference>
<dbReference type="SMART" id="SM00784">
    <property type="entry name" value="SPT2"/>
    <property type="match status" value="1"/>
</dbReference>
<dbReference type="AlphaFoldDB" id="A0A7N0SYR8"/>
<feature type="region of interest" description="Disordered" evidence="3">
    <location>
        <begin position="110"/>
        <end position="405"/>
    </location>
</feature>
<dbReference type="GO" id="GO:0006360">
    <property type="term" value="P:transcription by RNA polymerase I"/>
    <property type="evidence" value="ECO:0007669"/>
    <property type="project" value="TreeGrafter"/>
</dbReference>
<feature type="region of interest" description="Disordered" evidence="3">
    <location>
        <begin position="1"/>
        <end position="41"/>
    </location>
</feature>
<feature type="compositionally biased region" description="Basic residues" evidence="3">
    <location>
        <begin position="469"/>
        <end position="479"/>
    </location>
</feature>
<sequence>MRDYEDYEDLNEYEEDGYYEDDGEAGEEEYEQEEEPKLTQEQLEYLELRRKLKESYRKQLKKETGSAPANSQGRSRKDNFGSFFGPSQPVIAPRVIQESKSLLENKHLASRILNPSQSNKKVVNQTSSGIRPRPSSAPKVDPVKVKVQKLKATRDYSFLLSDDAAPPAPRKEPPLRKVSAPYVDSRSSHIPDKSRQPLGNGSRQVPSSSRPVPMDREERKPVSMNGKLQQLRPGVPKATSSIRQNPTLADNKRQHVSNGRPGQDRSVESKRQPVHNSNRTGPERPNGLKNIPSKMPNGIVRKTSSAPVTKSSMPNVRKPIPPRAYSQPVKQPLPQKKVLQDPYRTNMVARQPATSGKPQMNRPMSKPSNKPVKPISSQSSMQDRPKKRPLSRHSDDEDDGGGFDYRSEIRNMFRYNPNKFQDDDDTSDMEAGFDEILKEEERSALIAKKEDEIEQRLIEEEERRERMRKEAKRRKLSQR</sequence>
<dbReference type="GO" id="GO:0042393">
    <property type="term" value="F:histone binding"/>
    <property type="evidence" value="ECO:0007669"/>
    <property type="project" value="TreeGrafter"/>
</dbReference>
<organism evidence="4 5">
    <name type="scientific">Kalanchoe fedtschenkoi</name>
    <name type="common">Lavender scallops</name>
    <name type="synonym">South American air plant</name>
    <dbReference type="NCBI Taxonomy" id="63787"/>
    <lineage>
        <taxon>Eukaryota</taxon>
        <taxon>Viridiplantae</taxon>
        <taxon>Streptophyta</taxon>
        <taxon>Embryophyta</taxon>
        <taxon>Tracheophyta</taxon>
        <taxon>Spermatophyta</taxon>
        <taxon>Magnoliopsida</taxon>
        <taxon>eudicotyledons</taxon>
        <taxon>Gunneridae</taxon>
        <taxon>Pentapetalae</taxon>
        <taxon>Saxifragales</taxon>
        <taxon>Crassulaceae</taxon>
        <taxon>Kalanchoe</taxon>
    </lineage>
</organism>
<dbReference type="InterPro" id="IPR013256">
    <property type="entry name" value="Chromatin_SPT2"/>
</dbReference>
<dbReference type="Proteomes" id="UP000594263">
    <property type="component" value="Unplaced"/>
</dbReference>
<keyword evidence="2" id="KW-0175">Coiled coil</keyword>
<dbReference type="GO" id="GO:0006334">
    <property type="term" value="P:nucleosome assembly"/>
    <property type="evidence" value="ECO:0007669"/>
    <property type="project" value="TreeGrafter"/>
</dbReference>
<evidence type="ECO:0000256" key="3">
    <source>
        <dbReference type="SAM" id="MobiDB-lite"/>
    </source>
</evidence>
<name>A0A7N0SYR8_KALFE</name>
<dbReference type="GO" id="GO:0003677">
    <property type="term" value="F:DNA binding"/>
    <property type="evidence" value="ECO:0007669"/>
    <property type="project" value="TreeGrafter"/>
</dbReference>
<dbReference type="OMA" id="ATNGYHR"/>
<evidence type="ECO:0008006" key="6">
    <source>
        <dbReference type="Google" id="ProtNLM"/>
    </source>
</evidence>
<feature type="compositionally biased region" description="Polar residues" evidence="3">
    <location>
        <begin position="302"/>
        <end position="314"/>
    </location>
</feature>
<dbReference type="GO" id="GO:0005730">
    <property type="term" value="C:nucleolus"/>
    <property type="evidence" value="ECO:0007669"/>
    <property type="project" value="TreeGrafter"/>
</dbReference>
<dbReference type="PANTHER" id="PTHR22691:SF8">
    <property type="entry name" value="PROTEIN SPT2 HOMOLOG"/>
    <property type="match status" value="1"/>
</dbReference>
<reference evidence="4" key="1">
    <citation type="submission" date="2021-01" db="UniProtKB">
        <authorList>
            <consortium name="EnsemblPlants"/>
        </authorList>
    </citation>
    <scope>IDENTIFICATION</scope>
</reference>
<comment type="similarity">
    <text evidence="1">Belongs to the SPT2 family.</text>
</comment>
<feature type="compositionally biased region" description="Acidic residues" evidence="3">
    <location>
        <begin position="1"/>
        <end position="34"/>
    </location>
</feature>
<feature type="compositionally biased region" description="Polar residues" evidence="3">
    <location>
        <begin position="238"/>
        <end position="248"/>
    </location>
</feature>
<protein>
    <recommendedName>
        <fullName evidence="6">SPT2 chromatin protein</fullName>
    </recommendedName>
</protein>